<protein>
    <submittedName>
        <fullName evidence="11">Testis-expressed protein</fullName>
    </submittedName>
</protein>
<keyword evidence="5" id="KW-1133">Transmembrane helix</keyword>
<keyword evidence="2" id="KW-0813">Transport</keyword>
<evidence type="ECO:0000256" key="7">
    <source>
        <dbReference type="ARBA" id="ARBA00023121"/>
    </source>
</evidence>
<evidence type="ECO:0000256" key="1">
    <source>
        <dbReference type="ARBA" id="ARBA00004586"/>
    </source>
</evidence>
<evidence type="ECO:0000313" key="11">
    <source>
        <dbReference type="EMBL" id="KAL1244599.1"/>
    </source>
</evidence>
<comment type="subcellular location">
    <subcellularLocation>
        <location evidence="1">Endoplasmic reticulum membrane</location>
    </subcellularLocation>
</comment>
<evidence type="ECO:0000256" key="4">
    <source>
        <dbReference type="ARBA" id="ARBA00022824"/>
    </source>
</evidence>
<keyword evidence="12" id="KW-1185">Reference proteome</keyword>
<dbReference type="InterPro" id="IPR031468">
    <property type="entry name" value="SMP_LBD"/>
</dbReference>
<name>A0ABR3KYC9_TRISP</name>
<keyword evidence="6" id="KW-0445">Lipid transport</keyword>
<comment type="caution">
    <text evidence="11">The sequence shown here is derived from an EMBL/GenBank/DDBJ whole genome shotgun (WGS) entry which is preliminary data.</text>
</comment>
<proteinExistence type="predicted"/>
<evidence type="ECO:0000259" key="10">
    <source>
        <dbReference type="PROSITE" id="PS51847"/>
    </source>
</evidence>
<keyword evidence="7" id="KW-0446">Lipid-binding</keyword>
<gene>
    <name evidence="11" type="ORF">TSPI_06098</name>
</gene>
<evidence type="ECO:0000256" key="2">
    <source>
        <dbReference type="ARBA" id="ARBA00022448"/>
    </source>
</evidence>
<dbReference type="PROSITE" id="PS51847">
    <property type="entry name" value="SMP"/>
    <property type="match status" value="1"/>
</dbReference>
<organism evidence="11 12">
    <name type="scientific">Trichinella spiralis</name>
    <name type="common">Trichina worm</name>
    <dbReference type="NCBI Taxonomy" id="6334"/>
    <lineage>
        <taxon>Eukaryota</taxon>
        <taxon>Metazoa</taxon>
        <taxon>Ecdysozoa</taxon>
        <taxon>Nematoda</taxon>
        <taxon>Enoplea</taxon>
        <taxon>Dorylaimia</taxon>
        <taxon>Trichinellida</taxon>
        <taxon>Trichinellidae</taxon>
        <taxon>Trichinella</taxon>
    </lineage>
</organism>
<dbReference type="EMBL" id="JBEUSY010000132">
    <property type="protein sequence ID" value="KAL1244599.1"/>
    <property type="molecule type" value="Genomic_DNA"/>
</dbReference>
<evidence type="ECO:0000256" key="8">
    <source>
        <dbReference type="ARBA" id="ARBA00023136"/>
    </source>
</evidence>
<dbReference type="Proteomes" id="UP001558632">
    <property type="component" value="Unassembled WGS sequence"/>
</dbReference>
<evidence type="ECO:0000256" key="9">
    <source>
        <dbReference type="SAM" id="MobiDB-lite"/>
    </source>
</evidence>
<dbReference type="PANTHER" id="PTHR13466">
    <property type="entry name" value="TEX2 PROTEIN-RELATED"/>
    <property type="match status" value="1"/>
</dbReference>
<dbReference type="PANTHER" id="PTHR13466:SF0">
    <property type="entry name" value="SMP-LTD DOMAIN-CONTAINING PROTEIN"/>
    <property type="match status" value="1"/>
</dbReference>
<sequence>MDDEFYPKIKTDRQKVIFSRRRMSQEMVRLVQSCSRNSLDTGEESDIESGGESSPLGWKHSSEVGRRVGHSPQQHTARLRALNKANLENNFARENPTLHPRRTIWKFLIIIFRLTAFIDTPTYSVQEGCIYLGSLRQLKTSYEPSLYHKKQTTLVSVMVKSSGMMHVCTVANDSMQGEANLNKSDGVELNSERIYNLKGADVFLLPEQLARRRWWSKKYPICIKLRGEFTYSKISMSKNFVSLPNLNNDFQCAIGKESNDDEVLYFFAKNNREKEQWFYCLKKVAGTFSKTVDRNCHSDSECISSGSDHCYANLNNHFSHAMQQTYENFMNSVVTKHEEGTNRRYIELNDCRRFAKIADRTHADSSHSVQQSLNWLNVIIARIFFSLSTEQTIVEAIMGEIQKKLLVMSISPIFDTIKLISFNLGKTSPVIHSVDDPPIRDFWGLWFDFEIEYSGQISIVIETKLNVSKNYSSSGEQVQKSAKKNYCDENIPESGDSSSEEEYSRIISSGHRERIKKFFLYYVAPAGNYQHTKYNKIFDKLAKIAGQPITLAIEVTHLKGRLVVNLPSPPTDRIWYAFRNEPEITFQISPKFGQHSVNLNPLTDIIKNRLKKMINKKLVIPNMDNVIIPYCSASSMTEKI</sequence>
<evidence type="ECO:0000256" key="3">
    <source>
        <dbReference type="ARBA" id="ARBA00022692"/>
    </source>
</evidence>
<dbReference type="Pfam" id="PF10296">
    <property type="entry name" value="MMM1"/>
    <property type="match status" value="1"/>
</dbReference>
<keyword evidence="8" id="KW-0472">Membrane</keyword>
<dbReference type="InterPro" id="IPR019411">
    <property type="entry name" value="MMM1_dom"/>
</dbReference>
<feature type="region of interest" description="Disordered" evidence="9">
    <location>
        <begin position="39"/>
        <end position="73"/>
    </location>
</feature>
<evidence type="ECO:0000313" key="12">
    <source>
        <dbReference type="Proteomes" id="UP001558632"/>
    </source>
</evidence>
<feature type="region of interest" description="Disordered" evidence="9">
    <location>
        <begin position="482"/>
        <end position="503"/>
    </location>
</feature>
<keyword evidence="4" id="KW-0256">Endoplasmic reticulum</keyword>
<dbReference type="CDD" id="cd21675">
    <property type="entry name" value="SMP_TEX2"/>
    <property type="match status" value="1"/>
</dbReference>
<reference evidence="11 12" key="1">
    <citation type="submission" date="2024-07" db="EMBL/GenBank/DDBJ databases">
        <title>Enhanced genomic and transcriptomic resources for Trichinella pseudospiralis and T. spiralis underpin the discovery of pronounced molecular differences between stages and species.</title>
        <authorList>
            <person name="Pasi K.K."/>
            <person name="La Rosa G."/>
            <person name="Gomez-Morales M.A."/>
            <person name="Tosini F."/>
            <person name="Sumanam S."/>
            <person name="Young N.D."/>
            <person name="Chang B.C."/>
            <person name="Robin G.B."/>
        </authorList>
    </citation>
    <scope>NUCLEOTIDE SEQUENCE [LARGE SCALE GENOMIC DNA]</scope>
    <source>
        <strain evidence="11">ISS534</strain>
    </source>
</reference>
<evidence type="ECO:0000256" key="6">
    <source>
        <dbReference type="ARBA" id="ARBA00023055"/>
    </source>
</evidence>
<feature type="domain" description="SMP-LTD" evidence="10">
    <location>
        <begin position="369"/>
        <end position="629"/>
    </location>
</feature>
<evidence type="ECO:0000256" key="5">
    <source>
        <dbReference type="ARBA" id="ARBA00022989"/>
    </source>
</evidence>
<keyword evidence="3" id="KW-0812">Transmembrane</keyword>
<accession>A0ABR3KYC9</accession>